<dbReference type="PANTHER" id="PTHR38034">
    <property type="entry name" value="INNER MEMBRANE PROTEIN YPJD"/>
    <property type="match status" value="1"/>
</dbReference>
<reference evidence="3" key="1">
    <citation type="submission" date="2015-10" db="EMBL/GenBank/DDBJ databases">
        <authorList>
            <person name="Gilbert D.G."/>
        </authorList>
    </citation>
    <scope>NUCLEOTIDE SEQUENCE</scope>
</reference>
<feature type="transmembrane region" description="Helical" evidence="1">
    <location>
        <begin position="132"/>
        <end position="153"/>
    </location>
</feature>
<feature type="transmembrane region" description="Helical" evidence="1">
    <location>
        <begin position="173"/>
        <end position="198"/>
    </location>
</feature>
<dbReference type="AlphaFoldDB" id="A0A160TTS8"/>
<dbReference type="InterPro" id="IPR002541">
    <property type="entry name" value="Cyt_c_assembly"/>
</dbReference>
<feature type="domain" description="Cytochrome c assembly protein" evidence="2">
    <location>
        <begin position="89"/>
        <end position="308"/>
    </location>
</feature>
<keyword evidence="1" id="KW-0812">Transmembrane</keyword>
<gene>
    <name evidence="3" type="ORF">MGWOODY_XGa949</name>
</gene>
<feature type="transmembrane region" description="Helical" evidence="1">
    <location>
        <begin position="78"/>
        <end position="100"/>
    </location>
</feature>
<feature type="transmembrane region" description="Helical" evidence="1">
    <location>
        <begin position="283"/>
        <end position="305"/>
    </location>
</feature>
<keyword evidence="1" id="KW-0472">Membrane</keyword>
<name>A0A160TTS8_9ZZZZ</name>
<dbReference type="GO" id="GO:0020037">
    <property type="term" value="F:heme binding"/>
    <property type="evidence" value="ECO:0007669"/>
    <property type="project" value="InterPro"/>
</dbReference>
<proteinExistence type="predicted"/>
<dbReference type="PANTHER" id="PTHR38034:SF1">
    <property type="entry name" value="INNER MEMBRANE PROTEIN YPJD"/>
    <property type="match status" value="1"/>
</dbReference>
<dbReference type="Pfam" id="PF01578">
    <property type="entry name" value="Cytochrom_C_asm"/>
    <property type="match status" value="1"/>
</dbReference>
<keyword evidence="1" id="KW-1133">Transmembrane helix</keyword>
<organism evidence="3">
    <name type="scientific">hydrothermal vent metagenome</name>
    <dbReference type="NCBI Taxonomy" id="652676"/>
    <lineage>
        <taxon>unclassified sequences</taxon>
        <taxon>metagenomes</taxon>
        <taxon>ecological metagenomes</taxon>
    </lineage>
</organism>
<evidence type="ECO:0000259" key="2">
    <source>
        <dbReference type="Pfam" id="PF01578"/>
    </source>
</evidence>
<evidence type="ECO:0000313" key="3">
    <source>
        <dbReference type="EMBL" id="CUS54730.1"/>
    </source>
</evidence>
<protein>
    <submittedName>
        <fullName evidence="3">CcsA-related protein</fullName>
    </submittedName>
</protein>
<feature type="transmembrane region" description="Helical" evidence="1">
    <location>
        <begin position="252"/>
        <end position="271"/>
    </location>
</feature>
<feature type="transmembrane region" description="Helical" evidence="1">
    <location>
        <begin position="106"/>
        <end position="125"/>
    </location>
</feature>
<accession>A0A160TTS8</accession>
<sequence length="311" mass="33737">MIRRQFLNSDFLNCPCDSTLCPIATRSNPASHCVFDQRTSNLTDSLNILAVIAYVAATALTIRSMGPTQTQGKTELKALRLVLVVGLFLHGSALAMVLGVGKSPNFALGTTVSSVAWIIVMLFLVSSLRAPLTSLGILVLPTAAIATLVGWLYPGTLHALALGSIAAKFHLLIAGLSFGLLSLAVAQSILLFFLDRLIRNKHPVGFWLSLPPMETMELILFRLIFSGFTLLTVTLISGMVFSDRLFGQPFVLNHHVTLAVLAWLSFAVLLGGHRLFGWRGRTAVNWTLASFVILALGYFGTRFILEVLLSN</sequence>
<feature type="transmembrane region" description="Helical" evidence="1">
    <location>
        <begin position="219"/>
        <end position="240"/>
    </location>
</feature>
<dbReference type="InterPro" id="IPR052372">
    <property type="entry name" value="YpjD/HemX"/>
</dbReference>
<evidence type="ECO:0000256" key="1">
    <source>
        <dbReference type="SAM" id="Phobius"/>
    </source>
</evidence>
<feature type="transmembrane region" description="Helical" evidence="1">
    <location>
        <begin position="46"/>
        <end position="66"/>
    </location>
</feature>
<dbReference type="GO" id="GO:0017004">
    <property type="term" value="P:cytochrome complex assembly"/>
    <property type="evidence" value="ECO:0007669"/>
    <property type="project" value="InterPro"/>
</dbReference>
<dbReference type="EMBL" id="CZRL01000104">
    <property type="protein sequence ID" value="CUS54730.1"/>
    <property type="molecule type" value="Genomic_DNA"/>
</dbReference>